<feature type="compositionally biased region" description="Basic and acidic residues" evidence="6">
    <location>
        <begin position="491"/>
        <end position="500"/>
    </location>
</feature>
<proteinExistence type="predicted"/>
<dbReference type="STRING" id="8090.ENSORLP00000017854"/>
<dbReference type="Proteomes" id="UP000001038">
    <property type="component" value="Chromosome 11"/>
</dbReference>
<feature type="compositionally biased region" description="Basic and acidic residues" evidence="6">
    <location>
        <begin position="447"/>
        <end position="457"/>
    </location>
</feature>
<evidence type="ECO:0000259" key="7">
    <source>
        <dbReference type="Pfam" id="PF09073"/>
    </source>
</evidence>
<dbReference type="GO" id="GO:0005634">
    <property type="term" value="C:nucleus"/>
    <property type="evidence" value="ECO:0000318"/>
    <property type="project" value="GO_Central"/>
</dbReference>
<dbReference type="GeneTree" id="ENSGT00390000006478"/>
<evidence type="ECO:0000256" key="4">
    <source>
        <dbReference type="ARBA" id="ARBA00033254"/>
    </source>
</evidence>
<evidence type="ECO:0000313" key="8">
    <source>
        <dbReference type="Ensembl" id="ENSORLP00000017854.2"/>
    </source>
</evidence>
<feature type="compositionally biased region" description="Basic residues" evidence="6">
    <location>
        <begin position="368"/>
        <end position="377"/>
    </location>
</feature>
<evidence type="ECO:0000256" key="6">
    <source>
        <dbReference type="SAM" id="MobiDB-lite"/>
    </source>
</evidence>
<feature type="region of interest" description="Disordered" evidence="6">
    <location>
        <begin position="1"/>
        <end position="66"/>
    </location>
</feature>
<feature type="region of interest" description="Disordered" evidence="6">
    <location>
        <begin position="190"/>
        <end position="544"/>
    </location>
</feature>
<feature type="compositionally biased region" description="Polar residues" evidence="6">
    <location>
        <begin position="474"/>
        <end position="486"/>
    </location>
</feature>
<evidence type="ECO:0000256" key="2">
    <source>
        <dbReference type="ARBA" id="ARBA00023054"/>
    </source>
</evidence>
<evidence type="ECO:0000256" key="5">
    <source>
        <dbReference type="SAM" id="Coils"/>
    </source>
</evidence>
<gene>
    <name evidence="8" type="primary">srfbp1</name>
</gene>
<reference evidence="8" key="3">
    <citation type="submission" date="2025-09" db="UniProtKB">
        <authorList>
            <consortium name="Ensembl"/>
        </authorList>
    </citation>
    <scope>IDENTIFICATION</scope>
    <source>
        <strain evidence="8">Hd-rR</strain>
    </source>
</reference>
<feature type="coiled-coil region" evidence="5">
    <location>
        <begin position="69"/>
        <end position="131"/>
    </location>
</feature>
<dbReference type="InterPro" id="IPR015158">
    <property type="entry name" value="Bud22_dom"/>
</dbReference>
<dbReference type="Ensembl" id="ENSORLT00000017855.2">
    <property type="protein sequence ID" value="ENSORLP00000017854.2"/>
    <property type="gene ID" value="ENSORLG00000014234.2"/>
</dbReference>
<keyword evidence="2 5" id="KW-0175">Coiled coil</keyword>
<feature type="domain" description="Bud22" evidence="7">
    <location>
        <begin position="463"/>
        <end position="541"/>
    </location>
</feature>
<sequence>MINIQEQMLEPPVQDQDKNEESEEEGEEDDGDERQVEESFSKDHDRPEEPRGLEEEAAATDMQEKHPQVLNLNNEVVKMRKEVKRVRALIIRKLARQIAALKKKKGKDTEMERHQRRAARLLEEVHIMKSLPADQVTKTALQKNLNFDQVFKNPKSSLTDRAVTRIATHPQFSKKIDDIKASVKAFGVERRKGGGKAKGQRATLESAKNHEEQEKSGSRPVELPEVADGKEEVEELKDMSDSKAAKSEKKTEKRSADAAAGAGAAAAAAAAPALSSKRSLIGGPESVHSRDVIRIPNSKAAENDCNLQSATVPPPRRAEDAKTDAESDGESAGGEEKEYFDDSTEERFYKQSSQSEDSEDDFFVGKVSKVKKRRKKPKMNEVEKEPDVKKDSSGGGDKLQRELDQLESRLRPKTTTLQSVFCPSLARRKGGGGQEKSRGFGKVKGQKKVDGFTHQQEKAASSKYSKPFPGGSLPGSNTRGFASSQRGVGRGRREAPRQQDPKAGGVFSSQPALHPSWEASRRRKEQQGQILAFQGKKIKFDDDD</sequence>
<feature type="compositionally biased region" description="Basic and acidic residues" evidence="6">
    <location>
        <begin position="207"/>
        <end position="217"/>
    </location>
</feature>
<evidence type="ECO:0000256" key="3">
    <source>
        <dbReference type="ARBA" id="ARBA00025646"/>
    </source>
</evidence>
<dbReference type="PANTHER" id="PTHR23325">
    <property type="entry name" value="SERUM RESPONSE FACTOR-BINDING"/>
    <property type="match status" value="1"/>
</dbReference>
<feature type="compositionally biased region" description="Low complexity" evidence="6">
    <location>
        <begin position="257"/>
        <end position="273"/>
    </location>
</feature>
<feature type="compositionally biased region" description="Basic and acidic residues" evidence="6">
    <location>
        <begin position="236"/>
        <end position="256"/>
    </location>
</feature>
<dbReference type="HOGENOM" id="CLU_054142_0_0_1"/>
<name>H2MGW0_ORYLA</name>
<protein>
    <recommendedName>
        <fullName evidence="1">Serum response factor-binding protein 1</fullName>
    </recommendedName>
    <alternativeName>
        <fullName evidence="4">SRF-dependent transcription regulation-associated protein</fullName>
    </alternativeName>
</protein>
<keyword evidence="9" id="KW-1185">Reference proteome</keyword>
<reference evidence="8" key="2">
    <citation type="submission" date="2025-08" db="UniProtKB">
        <authorList>
            <consortium name="Ensembl"/>
        </authorList>
    </citation>
    <scope>IDENTIFICATION</scope>
    <source>
        <strain evidence="8">Hd-rR</strain>
    </source>
</reference>
<dbReference type="GeneID" id="101175492"/>
<dbReference type="eggNOG" id="ENOG502QV1I">
    <property type="taxonomic scope" value="Eukaryota"/>
</dbReference>
<dbReference type="PANTHER" id="PTHR23325:SF1">
    <property type="entry name" value="SERUM RESPONSE FACTOR-BINDING PROTEIN 1"/>
    <property type="match status" value="1"/>
</dbReference>
<feature type="compositionally biased region" description="Basic and acidic residues" evidence="6">
    <location>
        <begin position="316"/>
        <end position="325"/>
    </location>
</feature>
<evidence type="ECO:0000256" key="1">
    <source>
        <dbReference type="ARBA" id="ARBA00013459"/>
    </source>
</evidence>
<feature type="compositionally biased region" description="Basic and acidic residues" evidence="6">
    <location>
        <begin position="378"/>
        <end position="410"/>
    </location>
</feature>
<feature type="compositionally biased region" description="Acidic residues" evidence="6">
    <location>
        <begin position="18"/>
        <end position="32"/>
    </location>
</feature>
<dbReference type="OrthoDB" id="3364872at2759"/>
<organism evidence="8 9">
    <name type="scientific">Oryzias latipes</name>
    <name type="common">Japanese rice fish</name>
    <name type="synonym">Japanese killifish</name>
    <dbReference type="NCBI Taxonomy" id="8090"/>
    <lineage>
        <taxon>Eukaryota</taxon>
        <taxon>Metazoa</taxon>
        <taxon>Chordata</taxon>
        <taxon>Craniata</taxon>
        <taxon>Vertebrata</taxon>
        <taxon>Euteleostomi</taxon>
        <taxon>Actinopterygii</taxon>
        <taxon>Neopterygii</taxon>
        <taxon>Teleostei</taxon>
        <taxon>Neoteleostei</taxon>
        <taxon>Acanthomorphata</taxon>
        <taxon>Ovalentaria</taxon>
        <taxon>Atherinomorphae</taxon>
        <taxon>Beloniformes</taxon>
        <taxon>Adrianichthyidae</taxon>
        <taxon>Oryziinae</taxon>
        <taxon>Oryzias</taxon>
    </lineage>
</organism>
<dbReference type="RefSeq" id="XP_004074473.1">
    <property type="nucleotide sequence ID" value="XM_004074425.4"/>
</dbReference>
<dbReference type="Pfam" id="PF09073">
    <property type="entry name" value="BUD22"/>
    <property type="match status" value="1"/>
</dbReference>
<evidence type="ECO:0000313" key="9">
    <source>
        <dbReference type="Proteomes" id="UP000001038"/>
    </source>
</evidence>
<dbReference type="GO" id="GO:0030686">
    <property type="term" value="C:90S preribosome"/>
    <property type="evidence" value="ECO:0000318"/>
    <property type="project" value="GO_Central"/>
</dbReference>
<comment type="function">
    <text evidence="3">May be involved in regulating transcriptional activation of cardiac genes during the aging process. May play a role in biosynthesis and/or processing of SLC2A4 in adipose cells.</text>
</comment>
<dbReference type="Bgee" id="ENSORLG00000014234">
    <property type="expression patterns" value="Expressed in animal zygote and 14 other cell types or tissues"/>
</dbReference>
<dbReference type="CTD" id="153443"/>
<dbReference type="KEGG" id="ola:101175492"/>
<reference evidence="8 9" key="1">
    <citation type="journal article" date="2007" name="Nature">
        <title>The medaka draft genome and insights into vertebrate genome evolution.</title>
        <authorList>
            <person name="Kasahara M."/>
            <person name="Naruse K."/>
            <person name="Sasaki S."/>
            <person name="Nakatani Y."/>
            <person name="Qu W."/>
            <person name="Ahsan B."/>
            <person name="Yamada T."/>
            <person name="Nagayasu Y."/>
            <person name="Doi K."/>
            <person name="Kasai Y."/>
            <person name="Jindo T."/>
            <person name="Kobayashi D."/>
            <person name="Shimada A."/>
            <person name="Toyoda A."/>
            <person name="Kuroki Y."/>
            <person name="Fujiyama A."/>
            <person name="Sasaki T."/>
            <person name="Shimizu A."/>
            <person name="Asakawa S."/>
            <person name="Shimizu N."/>
            <person name="Hashimoto S."/>
            <person name="Yang J."/>
            <person name="Lee Y."/>
            <person name="Matsushima K."/>
            <person name="Sugano S."/>
            <person name="Sakaizumi M."/>
            <person name="Narita T."/>
            <person name="Ohishi K."/>
            <person name="Haga S."/>
            <person name="Ohta F."/>
            <person name="Nomoto H."/>
            <person name="Nogata K."/>
            <person name="Morishita T."/>
            <person name="Endo T."/>
            <person name="Shin-I T."/>
            <person name="Takeda H."/>
            <person name="Morishita S."/>
            <person name="Kohara Y."/>
        </authorList>
    </citation>
    <scope>NUCLEOTIDE SEQUENCE [LARGE SCALE GENOMIC DNA]</scope>
    <source>
        <strain evidence="8 9">Hd-rR</strain>
    </source>
</reference>
<accession>H2MGW0</accession>
<dbReference type="InParanoid" id="H2MGW0"/>
<dbReference type="AlphaFoldDB" id="H2MGW0"/>
<feature type="compositionally biased region" description="Basic and acidic residues" evidence="6">
    <location>
        <begin position="33"/>
        <end position="54"/>
    </location>
</feature>
<dbReference type="InterPro" id="IPR037393">
    <property type="entry name" value="Bud22/SRFB1"/>
</dbReference>
<dbReference type="GO" id="GO:0030490">
    <property type="term" value="P:maturation of SSU-rRNA"/>
    <property type="evidence" value="ECO:0000318"/>
    <property type="project" value="GO_Central"/>
</dbReference>